<gene>
    <name evidence="5" type="ORF">SAMN04487940_13614</name>
</gene>
<accession>A0A975WFG5</accession>
<dbReference type="AlphaFoldDB" id="A0A975WFG5"/>
<dbReference type="PANTHER" id="PTHR43537">
    <property type="entry name" value="TRANSCRIPTIONAL REGULATOR, GNTR FAMILY"/>
    <property type="match status" value="1"/>
</dbReference>
<proteinExistence type="predicted"/>
<reference evidence="5 6" key="1">
    <citation type="submission" date="2016-10" db="EMBL/GenBank/DDBJ databases">
        <authorList>
            <person name="Varghese N."/>
            <person name="Submissions S."/>
        </authorList>
    </citation>
    <scope>NUCLEOTIDE SEQUENCE [LARGE SCALE GENOMIC DNA]</scope>
    <source>
        <strain evidence="5 6">FF3</strain>
    </source>
</reference>
<dbReference type="Pfam" id="PF07729">
    <property type="entry name" value="FCD"/>
    <property type="match status" value="1"/>
</dbReference>
<dbReference type="InterPro" id="IPR000524">
    <property type="entry name" value="Tscrpt_reg_HTH_GntR"/>
</dbReference>
<dbReference type="InterPro" id="IPR011711">
    <property type="entry name" value="GntR_C"/>
</dbReference>
<dbReference type="PANTHER" id="PTHR43537:SF39">
    <property type="entry name" value="HTH-TYPE TRANSCRIPTIONAL REGULATOR MCBR"/>
    <property type="match status" value="1"/>
</dbReference>
<evidence type="ECO:0000259" key="4">
    <source>
        <dbReference type="PROSITE" id="PS50949"/>
    </source>
</evidence>
<evidence type="ECO:0000256" key="2">
    <source>
        <dbReference type="ARBA" id="ARBA00023125"/>
    </source>
</evidence>
<sequence>MSIKQVSLKPVVHRAANELVYESVRDAISGGQFEPGEKLSTRKIAGELGVSQMPVREAFQRLVAEGAMVKRENRTITLPELTLKEFKELTEIRLSLEGLAATRAAKHANARQKKRLRALVEQMDEAVAADDRARHLVVNREFHFQIYEAADSGALYDMIELLWLRVGPLLRLNAKRRDTVLRADKWHAQAAAAIEAGDGEQAANAIRMDLSEAAKVVTSSMLERST</sequence>
<dbReference type="SMART" id="SM00895">
    <property type="entry name" value="FCD"/>
    <property type="match status" value="1"/>
</dbReference>
<dbReference type="GO" id="GO:0003677">
    <property type="term" value="F:DNA binding"/>
    <property type="evidence" value="ECO:0007669"/>
    <property type="project" value="UniProtKB-KW"/>
</dbReference>
<name>A0A975WFG5_9RHOB</name>
<dbReference type="EMBL" id="FNYY01000036">
    <property type="protein sequence ID" value="SEK11123.1"/>
    <property type="molecule type" value="Genomic_DNA"/>
</dbReference>
<protein>
    <submittedName>
        <fullName evidence="5">DNA-binding transcriptional regulator, GntR family</fullName>
    </submittedName>
</protein>
<dbReference type="SMART" id="SM00345">
    <property type="entry name" value="HTH_GNTR"/>
    <property type="match status" value="1"/>
</dbReference>
<keyword evidence="6" id="KW-1185">Reference proteome</keyword>
<organism evidence="5 6">
    <name type="scientific">Marinovum algicola</name>
    <dbReference type="NCBI Taxonomy" id="42444"/>
    <lineage>
        <taxon>Bacteria</taxon>
        <taxon>Pseudomonadati</taxon>
        <taxon>Pseudomonadota</taxon>
        <taxon>Alphaproteobacteria</taxon>
        <taxon>Rhodobacterales</taxon>
        <taxon>Roseobacteraceae</taxon>
        <taxon>Marinovum</taxon>
    </lineage>
</organism>
<dbReference type="SUPFAM" id="SSF48008">
    <property type="entry name" value="GntR ligand-binding domain-like"/>
    <property type="match status" value="1"/>
</dbReference>
<dbReference type="SUPFAM" id="SSF46785">
    <property type="entry name" value="Winged helix' DNA-binding domain"/>
    <property type="match status" value="1"/>
</dbReference>
<evidence type="ECO:0000313" key="5">
    <source>
        <dbReference type="EMBL" id="SEK11123.1"/>
    </source>
</evidence>
<dbReference type="Gene3D" id="1.20.120.530">
    <property type="entry name" value="GntR ligand-binding domain-like"/>
    <property type="match status" value="1"/>
</dbReference>
<evidence type="ECO:0000256" key="3">
    <source>
        <dbReference type="ARBA" id="ARBA00023163"/>
    </source>
</evidence>
<comment type="caution">
    <text evidence="5">The sequence shown here is derived from an EMBL/GenBank/DDBJ whole genome shotgun (WGS) entry which is preliminary data.</text>
</comment>
<dbReference type="Proteomes" id="UP000182932">
    <property type="component" value="Unassembled WGS sequence"/>
</dbReference>
<dbReference type="Gene3D" id="1.10.10.10">
    <property type="entry name" value="Winged helix-like DNA-binding domain superfamily/Winged helix DNA-binding domain"/>
    <property type="match status" value="1"/>
</dbReference>
<dbReference type="InterPro" id="IPR008920">
    <property type="entry name" value="TF_FadR/GntR_C"/>
</dbReference>
<dbReference type="GO" id="GO:0003700">
    <property type="term" value="F:DNA-binding transcription factor activity"/>
    <property type="evidence" value="ECO:0007669"/>
    <property type="project" value="InterPro"/>
</dbReference>
<dbReference type="Pfam" id="PF00392">
    <property type="entry name" value="GntR"/>
    <property type="match status" value="1"/>
</dbReference>
<dbReference type="InterPro" id="IPR036388">
    <property type="entry name" value="WH-like_DNA-bd_sf"/>
</dbReference>
<dbReference type="GeneID" id="80821170"/>
<keyword evidence="1" id="KW-0805">Transcription regulation</keyword>
<dbReference type="PROSITE" id="PS50949">
    <property type="entry name" value="HTH_GNTR"/>
    <property type="match status" value="1"/>
</dbReference>
<feature type="domain" description="HTH gntR-type" evidence="4">
    <location>
        <begin position="14"/>
        <end position="81"/>
    </location>
</feature>
<evidence type="ECO:0000256" key="1">
    <source>
        <dbReference type="ARBA" id="ARBA00023015"/>
    </source>
</evidence>
<keyword evidence="3" id="KW-0804">Transcription</keyword>
<dbReference type="RefSeq" id="WP_074840359.1">
    <property type="nucleotide sequence ID" value="NZ_FNYY01000036.1"/>
</dbReference>
<keyword evidence="2 5" id="KW-0238">DNA-binding</keyword>
<dbReference type="InterPro" id="IPR036390">
    <property type="entry name" value="WH_DNA-bd_sf"/>
</dbReference>
<evidence type="ECO:0000313" key="6">
    <source>
        <dbReference type="Proteomes" id="UP000182932"/>
    </source>
</evidence>